<dbReference type="Pfam" id="PF25597">
    <property type="entry name" value="SH3_retrovirus"/>
    <property type="match status" value="1"/>
</dbReference>
<evidence type="ECO:0000259" key="12">
    <source>
        <dbReference type="PROSITE" id="PS50042"/>
    </source>
</evidence>
<sequence length="1074" mass="123671">MKSKSDVCHIIPQFYNMILTQFNTRIKVFHSDNGREFVNRSLADFMIQHGILHQTTCVYTPQQNGTAERKNRHFLEVARALCFTMHVPKHFWAEAIMAAVFLINRMSAKVIDFQTPLRMLSKFHSIPSALNICPKVFGCVCYVHVHSHHRDKLDSRAIKCVFLGYSNSQKGYKCFHPPTRTYYVSMDVQFCENESYFSGHISAVPLQGEIKSREEEKQWLEEKRIWISGIENAKENGESLVLDDGQENKIETNSERPAHLFEKGYSRRKKDISVMPSDACTSLNDNTSLDDTTMLSNESSKIDTKVCTSSESLDPYPNVDQNRRYPLRERKEPDRLGFSKASNVSYPISDFISYHRLSKANLTFALQLSSVYVPSHFQEALDDPKWKDAMVEEMMALQKNSTWEMVELPMGKKTVGCKWVFNVKYKSDGTVERYKARLVAKGYTQTYGIDYQETFAPVAKMNTVRVILSLAVNLDWPLRQFDVKNAFLHGELTEEVFMDPPQGFTLEEGKVCRLKKALYGLKQSPRAWFGRLTHAMEEYGFKQASADHTLFYKRNYNDITVLLVYVDDMIVTGNNKEEIENLRSYLAKEFEIKDLGTLKYFLGIEVSRSKQGLFLSQRKYTLELLAETDHYIGCLTQFHWIIWCKLCKKSSAGSNFSSVHSKVVQGSALACCHVVGSCWYLFGLQRVNQCLRDACHDSGIARCMDFIDCGHGNDRSWFASDPTWDLWKNNANATACFGGGNFSFGIYAQSVDLTTTENVITRYIYSLFWGFQQISTLAGNQVPSYFVWEVLFTMAIIGLGLLLFALLIGNMQNFLQSLGRRKLEMSLRRRDVEQWMSHRRLPEELRRKVLEAERFSWASTRGVNEETLLENLPEDLQIDIRRHLCNFVKKVRIFTLVEEPILDAICERLKQKIYIKGSKVLHRGGLVDKMVFIVRGKIENIGEDGYQVPLSEGDVIGEELLTWCLEQSSVSKDGKKLRFPGPNMISNREVRCLTNVEAFVLRSADLQEVTTLFSRFLRNPRVQGAIRYQSPYWRGLAARRIQVGWRYWRKRLGRGGSSSPEHDHYSAYHHSPGY</sequence>
<feature type="domain" description="Integrase catalytic" evidence="13">
    <location>
        <begin position="1"/>
        <end position="124"/>
    </location>
</feature>
<keyword evidence="9" id="KW-0407">Ion channel</keyword>
<dbReference type="PANTHER" id="PTHR45651">
    <property type="entry name" value="CYCLIC NUCLEOTIDE-GATED ION CHANNEL 15-RELATED-RELATED"/>
    <property type="match status" value="1"/>
</dbReference>
<comment type="subcellular location">
    <subcellularLocation>
        <location evidence="1">Membrane</location>
        <topology evidence="1">Multi-pass membrane protein</topology>
    </subcellularLocation>
</comment>
<protein>
    <submittedName>
        <fullName evidence="15">Retrovirus-related Pol polyprotein from transposon RE1 isoform X1</fullName>
    </submittedName>
</protein>
<evidence type="ECO:0000256" key="5">
    <source>
        <dbReference type="ARBA" id="ARBA00022989"/>
    </source>
</evidence>
<feature type="transmembrane region" description="Helical" evidence="11">
    <location>
        <begin position="785"/>
        <end position="808"/>
    </location>
</feature>
<evidence type="ECO:0000313" key="15">
    <source>
        <dbReference type="RefSeq" id="XP_071901934.1"/>
    </source>
</evidence>
<dbReference type="Proteomes" id="UP001652660">
    <property type="component" value="Chromosome 4c"/>
</dbReference>
<feature type="region of interest" description="Disordered" evidence="10">
    <location>
        <begin position="1053"/>
        <end position="1074"/>
    </location>
</feature>
<keyword evidence="5 11" id="KW-1133">Transmembrane helix</keyword>
<keyword evidence="6" id="KW-0406">Ion transport</keyword>
<accession>A0ABM4U3S1</accession>
<evidence type="ECO:0000259" key="13">
    <source>
        <dbReference type="PROSITE" id="PS50994"/>
    </source>
</evidence>
<comment type="similarity">
    <text evidence="2">Belongs to the cyclic nucleotide-gated cation channel (TC 1.A.1.5) family.</text>
</comment>
<keyword evidence="4 11" id="KW-0812">Transmembrane</keyword>
<evidence type="ECO:0000256" key="7">
    <source>
        <dbReference type="ARBA" id="ARBA00023136"/>
    </source>
</evidence>
<dbReference type="SUPFAM" id="SSF81324">
    <property type="entry name" value="Voltage-gated potassium channels"/>
    <property type="match status" value="1"/>
</dbReference>
<keyword evidence="3" id="KW-0813">Transport</keyword>
<reference evidence="15" key="1">
    <citation type="submission" date="2025-08" db="UniProtKB">
        <authorList>
            <consortium name="RefSeq"/>
        </authorList>
    </citation>
    <scope>IDENTIFICATION</scope>
    <source>
        <tissue evidence="15">Leaves</tissue>
    </source>
</reference>
<evidence type="ECO:0000256" key="10">
    <source>
        <dbReference type="SAM" id="MobiDB-lite"/>
    </source>
</evidence>
<dbReference type="InterPro" id="IPR001584">
    <property type="entry name" value="Integrase_cat-core"/>
</dbReference>
<dbReference type="InterPro" id="IPR005821">
    <property type="entry name" value="Ion_trans_dom"/>
</dbReference>
<dbReference type="InterPro" id="IPR012337">
    <property type="entry name" value="RNaseH-like_sf"/>
</dbReference>
<dbReference type="Gene3D" id="2.60.120.10">
    <property type="entry name" value="Jelly Rolls"/>
    <property type="match status" value="1"/>
</dbReference>
<organism evidence="14 15">
    <name type="scientific">Coffea arabica</name>
    <name type="common">Arabian coffee</name>
    <dbReference type="NCBI Taxonomy" id="13443"/>
    <lineage>
        <taxon>Eukaryota</taxon>
        <taxon>Viridiplantae</taxon>
        <taxon>Streptophyta</taxon>
        <taxon>Embryophyta</taxon>
        <taxon>Tracheophyta</taxon>
        <taxon>Spermatophyta</taxon>
        <taxon>Magnoliopsida</taxon>
        <taxon>eudicotyledons</taxon>
        <taxon>Gunneridae</taxon>
        <taxon>Pentapetalae</taxon>
        <taxon>asterids</taxon>
        <taxon>lamiids</taxon>
        <taxon>Gentianales</taxon>
        <taxon>Rubiaceae</taxon>
        <taxon>Ixoroideae</taxon>
        <taxon>Gardenieae complex</taxon>
        <taxon>Bertiereae - Coffeeae clade</taxon>
        <taxon>Coffeeae</taxon>
        <taxon>Coffea</taxon>
    </lineage>
</organism>
<evidence type="ECO:0000256" key="4">
    <source>
        <dbReference type="ARBA" id="ARBA00022692"/>
    </source>
</evidence>
<gene>
    <name evidence="15" type="primary">LOC113740246</name>
</gene>
<keyword evidence="7 11" id="KW-0472">Membrane</keyword>
<dbReference type="Gene3D" id="1.10.287.630">
    <property type="entry name" value="Helix hairpin bin"/>
    <property type="match status" value="1"/>
</dbReference>
<evidence type="ECO:0000256" key="9">
    <source>
        <dbReference type="ARBA" id="ARBA00023303"/>
    </source>
</evidence>
<dbReference type="InterPro" id="IPR013103">
    <property type="entry name" value="RVT_2"/>
</dbReference>
<evidence type="ECO:0000256" key="2">
    <source>
        <dbReference type="ARBA" id="ARBA00010486"/>
    </source>
</evidence>
<dbReference type="Gene3D" id="3.30.420.10">
    <property type="entry name" value="Ribonuclease H-like superfamily/Ribonuclease H"/>
    <property type="match status" value="1"/>
</dbReference>
<dbReference type="InterPro" id="IPR000595">
    <property type="entry name" value="cNMP-bd_dom"/>
</dbReference>
<evidence type="ECO:0000256" key="8">
    <source>
        <dbReference type="ARBA" id="ARBA00023286"/>
    </source>
</evidence>
<dbReference type="Pfam" id="PF07727">
    <property type="entry name" value="RVT_2"/>
    <property type="match status" value="1"/>
</dbReference>
<keyword evidence="8" id="KW-1071">Ligand-gated ion channel</keyword>
<dbReference type="InterPro" id="IPR043502">
    <property type="entry name" value="DNA/RNA_pol_sf"/>
</dbReference>
<dbReference type="SMART" id="SM00100">
    <property type="entry name" value="cNMP"/>
    <property type="match status" value="1"/>
</dbReference>
<dbReference type="InterPro" id="IPR036397">
    <property type="entry name" value="RNaseH_sf"/>
</dbReference>
<dbReference type="Pfam" id="PF00520">
    <property type="entry name" value="Ion_trans"/>
    <property type="match status" value="1"/>
</dbReference>
<evidence type="ECO:0000313" key="14">
    <source>
        <dbReference type="Proteomes" id="UP001652660"/>
    </source>
</evidence>
<evidence type="ECO:0000256" key="6">
    <source>
        <dbReference type="ARBA" id="ARBA00023065"/>
    </source>
</evidence>
<dbReference type="PROSITE" id="PS50994">
    <property type="entry name" value="INTEGRASE"/>
    <property type="match status" value="1"/>
</dbReference>
<dbReference type="RefSeq" id="XP_071901934.1">
    <property type="nucleotide sequence ID" value="XM_072045833.1"/>
</dbReference>
<dbReference type="PROSITE" id="PS50042">
    <property type="entry name" value="CNMP_BINDING_3"/>
    <property type="match status" value="1"/>
</dbReference>
<dbReference type="SUPFAM" id="SSF56672">
    <property type="entry name" value="DNA/RNA polymerases"/>
    <property type="match status" value="1"/>
</dbReference>
<keyword evidence="14" id="KW-1185">Reference proteome</keyword>
<feature type="domain" description="Cyclic nucleotide-binding" evidence="12">
    <location>
        <begin position="893"/>
        <end position="961"/>
    </location>
</feature>
<dbReference type="SUPFAM" id="SSF51206">
    <property type="entry name" value="cAMP-binding domain-like"/>
    <property type="match status" value="1"/>
</dbReference>
<dbReference type="InterPro" id="IPR018490">
    <property type="entry name" value="cNMP-bd_dom_sf"/>
</dbReference>
<dbReference type="PANTHER" id="PTHR45651:SF11">
    <property type="entry name" value="CYCLIC NUCLEOTIDE-GATED ION CHANNEL 20, CHLOROPLASTIC-RELATED"/>
    <property type="match status" value="1"/>
</dbReference>
<dbReference type="GeneID" id="113740246"/>
<dbReference type="CDD" id="cd00038">
    <property type="entry name" value="CAP_ED"/>
    <property type="match status" value="1"/>
</dbReference>
<dbReference type="InterPro" id="IPR014710">
    <property type="entry name" value="RmlC-like_jellyroll"/>
</dbReference>
<dbReference type="SUPFAM" id="SSF53098">
    <property type="entry name" value="Ribonuclease H-like"/>
    <property type="match status" value="1"/>
</dbReference>
<evidence type="ECO:0000256" key="3">
    <source>
        <dbReference type="ARBA" id="ARBA00022448"/>
    </source>
</evidence>
<name>A0ABM4U3S1_COFAR</name>
<dbReference type="InterPro" id="IPR057670">
    <property type="entry name" value="SH3_retrovirus"/>
</dbReference>
<evidence type="ECO:0000256" key="11">
    <source>
        <dbReference type="SAM" id="Phobius"/>
    </source>
</evidence>
<proteinExistence type="inferred from homology"/>
<evidence type="ECO:0000256" key="1">
    <source>
        <dbReference type="ARBA" id="ARBA00004141"/>
    </source>
</evidence>